<protein>
    <submittedName>
        <fullName evidence="2">Uncharacterized protein</fullName>
    </submittedName>
</protein>
<organism evidence="2 3">
    <name type="scientific">Periplaneta americana</name>
    <name type="common">American cockroach</name>
    <name type="synonym">Blatta americana</name>
    <dbReference type="NCBI Taxonomy" id="6978"/>
    <lineage>
        <taxon>Eukaryota</taxon>
        <taxon>Metazoa</taxon>
        <taxon>Ecdysozoa</taxon>
        <taxon>Arthropoda</taxon>
        <taxon>Hexapoda</taxon>
        <taxon>Insecta</taxon>
        <taxon>Pterygota</taxon>
        <taxon>Neoptera</taxon>
        <taxon>Polyneoptera</taxon>
        <taxon>Dictyoptera</taxon>
        <taxon>Blattodea</taxon>
        <taxon>Blattoidea</taxon>
        <taxon>Blattidae</taxon>
        <taxon>Blattinae</taxon>
        <taxon>Periplaneta</taxon>
    </lineage>
</organism>
<reference evidence="2 3" key="1">
    <citation type="journal article" date="2022" name="Allergy">
        <title>Genome assembly and annotation of Periplaneta americana reveal a comprehensive cockroach allergen profile.</title>
        <authorList>
            <person name="Wang L."/>
            <person name="Xiong Q."/>
            <person name="Saelim N."/>
            <person name="Wang L."/>
            <person name="Nong W."/>
            <person name="Wan A.T."/>
            <person name="Shi M."/>
            <person name="Liu X."/>
            <person name="Cao Q."/>
            <person name="Hui J.H.L."/>
            <person name="Sookrung N."/>
            <person name="Leung T.F."/>
            <person name="Tungtrongchitr A."/>
            <person name="Tsui S.K.W."/>
        </authorList>
    </citation>
    <scope>NUCLEOTIDE SEQUENCE [LARGE SCALE GENOMIC DNA]</scope>
    <source>
        <strain evidence="2">PWHHKU_190912</strain>
    </source>
</reference>
<proteinExistence type="predicted"/>
<keyword evidence="1" id="KW-0812">Transmembrane</keyword>
<accession>A0ABQ8THW1</accession>
<gene>
    <name evidence="2" type="ORF">ANN_07282</name>
</gene>
<evidence type="ECO:0000313" key="3">
    <source>
        <dbReference type="Proteomes" id="UP001148838"/>
    </source>
</evidence>
<dbReference type="EMBL" id="JAJSOF020000011">
    <property type="protein sequence ID" value="KAJ4445474.1"/>
    <property type="molecule type" value="Genomic_DNA"/>
</dbReference>
<dbReference type="Proteomes" id="UP001148838">
    <property type="component" value="Unassembled WGS sequence"/>
</dbReference>
<keyword evidence="1" id="KW-0472">Membrane</keyword>
<name>A0ABQ8THW1_PERAM</name>
<feature type="transmembrane region" description="Helical" evidence="1">
    <location>
        <begin position="91"/>
        <end position="107"/>
    </location>
</feature>
<evidence type="ECO:0000256" key="1">
    <source>
        <dbReference type="SAM" id="Phobius"/>
    </source>
</evidence>
<keyword evidence="1" id="KW-1133">Transmembrane helix</keyword>
<evidence type="ECO:0000313" key="2">
    <source>
        <dbReference type="EMBL" id="KAJ4445474.1"/>
    </source>
</evidence>
<sequence length="195" mass="21483">MGPFSPYTSICDDCTSRSTIDGLSDIRESDADRIRNKICIRHALSTGGEGHLRCIIECVTGNSLYGAAEITLASPTVSLNSRFFDSRLDDIITITIIIIIIIIIIINNSHGEEWTSRATVHELRVSLRFRSEPLGSLKAIRYRDSTQGHHHDTFCSQHAFGTGGEGQLCNTKECVIGYSLIGVVELLFTSPNLLE</sequence>
<keyword evidence="3" id="KW-1185">Reference proteome</keyword>
<comment type="caution">
    <text evidence="2">The sequence shown here is derived from an EMBL/GenBank/DDBJ whole genome shotgun (WGS) entry which is preliminary data.</text>
</comment>